<organism evidence="2 3">
    <name type="scientific">Datura stramonium</name>
    <name type="common">Jimsonweed</name>
    <name type="synonym">Common thornapple</name>
    <dbReference type="NCBI Taxonomy" id="4076"/>
    <lineage>
        <taxon>Eukaryota</taxon>
        <taxon>Viridiplantae</taxon>
        <taxon>Streptophyta</taxon>
        <taxon>Embryophyta</taxon>
        <taxon>Tracheophyta</taxon>
        <taxon>Spermatophyta</taxon>
        <taxon>Magnoliopsida</taxon>
        <taxon>eudicotyledons</taxon>
        <taxon>Gunneridae</taxon>
        <taxon>Pentapetalae</taxon>
        <taxon>asterids</taxon>
        <taxon>lamiids</taxon>
        <taxon>Solanales</taxon>
        <taxon>Solanaceae</taxon>
        <taxon>Solanoideae</taxon>
        <taxon>Datureae</taxon>
        <taxon>Datura</taxon>
    </lineage>
</organism>
<evidence type="ECO:0000313" key="2">
    <source>
        <dbReference type="EMBL" id="MCD9561057.1"/>
    </source>
</evidence>
<comment type="caution">
    <text evidence="2">The sequence shown here is derived from an EMBL/GenBank/DDBJ whole genome shotgun (WGS) entry which is preliminary data.</text>
</comment>
<accession>A0ABS8USI5</accession>
<sequence length="115" mass="12606">MVDEGDREVWMLFSLVVGRPERRKREEGGRLTGNYGGGVATVRESEGWPEIRWLPVWCYSGSNGILVSRRGGGVRWFVAATAIAGSGEKRERREVRGVRSSAAGRVAGKNGEKGE</sequence>
<evidence type="ECO:0000313" key="3">
    <source>
        <dbReference type="Proteomes" id="UP000823775"/>
    </source>
</evidence>
<evidence type="ECO:0000256" key="1">
    <source>
        <dbReference type="SAM" id="MobiDB-lite"/>
    </source>
</evidence>
<dbReference type="Proteomes" id="UP000823775">
    <property type="component" value="Unassembled WGS sequence"/>
</dbReference>
<feature type="region of interest" description="Disordered" evidence="1">
    <location>
        <begin position="89"/>
        <end position="115"/>
    </location>
</feature>
<name>A0ABS8USI5_DATST</name>
<proteinExistence type="predicted"/>
<reference evidence="2 3" key="1">
    <citation type="journal article" date="2021" name="BMC Genomics">
        <title>Datura genome reveals duplications of psychoactive alkaloid biosynthetic genes and high mutation rate following tissue culture.</title>
        <authorList>
            <person name="Rajewski A."/>
            <person name="Carter-House D."/>
            <person name="Stajich J."/>
            <person name="Litt A."/>
        </authorList>
    </citation>
    <scope>NUCLEOTIDE SEQUENCE [LARGE SCALE GENOMIC DNA]</scope>
    <source>
        <strain evidence="2">AR-01</strain>
    </source>
</reference>
<protein>
    <submittedName>
        <fullName evidence="2">Uncharacterized protein</fullName>
    </submittedName>
</protein>
<keyword evidence="3" id="KW-1185">Reference proteome</keyword>
<gene>
    <name evidence="2" type="ORF">HAX54_020014</name>
</gene>
<dbReference type="EMBL" id="JACEIK010002420">
    <property type="protein sequence ID" value="MCD9561057.1"/>
    <property type="molecule type" value="Genomic_DNA"/>
</dbReference>